<comment type="catalytic activity">
    <reaction evidence="9">
        <text>(6S)-5,6,7,8-tetrahydrofolyl-(gamma-L-Glu)(n) + L-glutamate + ATP = (6S)-5,6,7,8-tetrahydrofolyl-(gamma-L-Glu)(n+1) + ADP + phosphate + H(+)</text>
        <dbReference type="Rhea" id="RHEA:10580"/>
        <dbReference type="Rhea" id="RHEA-COMP:14738"/>
        <dbReference type="Rhea" id="RHEA-COMP:14740"/>
        <dbReference type="ChEBI" id="CHEBI:15378"/>
        <dbReference type="ChEBI" id="CHEBI:29985"/>
        <dbReference type="ChEBI" id="CHEBI:30616"/>
        <dbReference type="ChEBI" id="CHEBI:43474"/>
        <dbReference type="ChEBI" id="CHEBI:141005"/>
        <dbReference type="ChEBI" id="CHEBI:456216"/>
        <dbReference type="EC" id="6.3.2.17"/>
    </reaction>
</comment>
<dbReference type="InterPro" id="IPR036565">
    <property type="entry name" value="Mur-like_cat_sf"/>
</dbReference>
<evidence type="ECO:0000256" key="6">
    <source>
        <dbReference type="ARBA" id="ARBA00022741"/>
    </source>
</evidence>
<keyword evidence="6" id="KW-0547">Nucleotide-binding</keyword>
<keyword evidence="8" id="KW-0460">Magnesium</keyword>
<dbReference type="GO" id="GO:0004326">
    <property type="term" value="F:tetrahydrofolylpolyglutamate synthase activity"/>
    <property type="evidence" value="ECO:0007669"/>
    <property type="project" value="UniProtKB-EC"/>
</dbReference>
<dbReference type="AlphaFoldDB" id="A0A5J4QHU6"/>
<accession>A0A5J4QHU6</accession>
<dbReference type="FunFam" id="3.40.1190.10:FF:000011">
    <property type="entry name" value="Folylpolyglutamate synthase/dihydrofolate synthase"/>
    <property type="match status" value="1"/>
</dbReference>
<sequence length="438" mass="48816">MNYRETLNYLYDTLPLFQNVGNSAYKEGLENTRILDDYFQHPHTAYKTIHIAGTNGKGSCSHTLAAILQEAGYKTGLYTSPHLMDFRERIRVNGQPISEEYVIRFVENHRSFFEPLHVSFFELTTTMAFRYFADVGVDAAVVEVGLGGRLDCTNIIRPDLSVITNISYDHTQFLGNTLEKIAAEKAGIMKRGIPVVIGETIPETKSVFIRHAGEVGTSLVFAEEESLLLGAEKDNDGHWMYRTGGYGIVRSELEGDYQVKNTNTLLSAVNQLTKTGYKFRERDIHNGFAHVSTLTGLSGRWQKLQECPTLVCDTGHNVAGMACIVDQLKKERYDKLHIVIGIVNDKDISGMLALLPKDAVYYFTKANVMRALPEEELMRLASFAGLKGECYPHVAAAVKVAKERSLPGDLIFAGGSTFVVGDLLQVLNSSKKEYELFC</sequence>
<gene>
    <name evidence="12" type="ORF">EZS27_029728</name>
</gene>
<dbReference type="GO" id="GO:0008841">
    <property type="term" value="F:dihydrofolate synthase activity"/>
    <property type="evidence" value="ECO:0007669"/>
    <property type="project" value="TreeGrafter"/>
</dbReference>
<feature type="domain" description="Mur ligase C-terminal" evidence="10">
    <location>
        <begin position="299"/>
        <end position="416"/>
    </location>
</feature>
<feature type="domain" description="Mur ligase central" evidence="11">
    <location>
        <begin position="51"/>
        <end position="192"/>
    </location>
</feature>
<dbReference type="SUPFAM" id="SSF53244">
    <property type="entry name" value="MurD-like peptide ligases, peptide-binding domain"/>
    <property type="match status" value="1"/>
</dbReference>
<dbReference type="SUPFAM" id="SSF53623">
    <property type="entry name" value="MurD-like peptide ligases, catalytic domain"/>
    <property type="match status" value="1"/>
</dbReference>
<reference evidence="12" key="1">
    <citation type="submission" date="2019-03" db="EMBL/GenBank/DDBJ databases">
        <title>Single cell metagenomics reveals metabolic interactions within the superorganism composed of flagellate Streblomastix strix and complex community of Bacteroidetes bacteria on its surface.</title>
        <authorList>
            <person name="Treitli S.C."/>
            <person name="Kolisko M."/>
            <person name="Husnik F."/>
            <person name="Keeling P."/>
            <person name="Hampl V."/>
        </authorList>
    </citation>
    <scope>NUCLEOTIDE SEQUENCE</scope>
    <source>
        <strain evidence="12">STM</strain>
    </source>
</reference>
<keyword evidence="5" id="KW-0479">Metal-binding</keyword>
<evidence type="ECO:0000256" key="3">
    <source>
        <dbReference type="ARBA" id="ARBA00013025"/>
    </source>
</evidence>
<dbReference type="PIRSF" id="PIRSF001563">
    <property type="entry name" value="Folylpolyglu_synth"/>
    <property type="match status" value="1"/>
</dbReference>
<dbReference type="InterPro" id="IPR018109">
    <property type="entry name" value="Folylpolyglutamate_synth_CS"/>
</dbReference>
<protein>
    <recommendedName>
        <fullName evidence="3">tetrahydrofolate synthase</fullName>
        <ecNumber evidence="3">6.3.2.17</ecNumber>
    </recommendedName>
</protein>
<dbReference type="InterPro" id="IPR013221">
    <property type="entry name" value="Mur_ligase_cen"/>
</dbReference>
<dbReference type="InterPro" id="IPR004101">
    <property type="entry name" value="Mur_ligase_C"/>
</dbReference>
<comment type="similarity">
    <text evidence="2">Belongs to the folylpolyglutamate synthase family.</text>
</comment>
<dbReference type="InterPro" id="IPR001645">
    <property type="entry name" value="Folylpolyglutamate_synth"/>
</dbReference>
<dbReference type="EC" id="6.3.2.17" evidence="3"/>
<dbReference type="Gene3D" id="3.40.1190.10">
    <property type="entry name" value="Mur-like, catalytic domain"/>
    <property type="match status" value="1"/>
</dbReference>
<evidence type="ECO:0000259" key="10">
    <source>
        <dbReference type="Pfam" id="PF02875"/>
    </source>
</evidence>
<dbReference type="GO" id="GO:0005737">
    <property type="term" value="C:cytoplasm"/>
    <property type="evidence" value="ECO:0007669"/>
    <property type="project" value="TreeGrafter"/>
</dbReference>
<evidence type="ECO:0000256" key="1">
    <source>
        <dbReference type="ARBA" id="ARBA00001946"/>
    </source>
</evidence>
<proteinExistence type="inferred from homology"/>
<dbReference type="GO" id="GO:0005524">
    <property type="term" value="F:ATP binding"/>
    <property type="evidence" value="ECO:0007669"/>
    <property type="project" value="UniProtKB-KW"/>
</dbReference>
<evidence type="ECO:0000313" key="12">
    <source>
        <dbReference type="EMBL" id="KAA6320508.1"/>
    </source>
</evidence>
<dbReference type="PANTHER" id="PTHR11136:SF0">
    <property type="entry name" value="DIHYDROFOLATE SYNTHETASE-RELATED"/>
    <property type="match status" value="1"/>
</dbReference>
<evidence type="ECO:0000256" key="4">
    <source>
        <dbReference type="ARBA" id="ARBA00022598"/>
    </source>
</evidence>
<dbReference type="GO" id="GO:0046872">
    <property type="term" value="F:metal ion binding"/>
    <property type="evidence" value="ECO:0007669"/>
    <property type="project" value="UniProtKB-KW"/>
</dbReference>
<evidence type="ECO:0000259" key="11">
    <source>
        <dbReference type="Pfam" id="PF08245"/>
    </source>
</evidence>
<keyword evidence="4 12" id="KW-0436">Ligase</keyword>
<comment type="caution">
    <text evidence="12">The sequence shown here is derived from an EMBL/GenBank/DDBJ whole genome shotgun (WGS) entry which is preliminary data.</text>
</comment>
<evidence type="ECO:0000256" key="5">
    <source>
        <dbReference type="ARBA" id="ARBA00022723"/>
    </source>
</evidence>
<dbReference type="Pfam" id="PF02875">
    <property type="entry name" value="Mur_ligase_C"/>
    <property type="match status" value="1"/>
</dbReference>
<organism evidence="12">
    <name type="scientific">termite gut metagenome</name>
    <dbReference type="NCBI Taxonomy" id="433724"/>
    <lineage>
        <taxon>unclassified sequences</taxon>
        <taxon>metagenomes</taxon>
        <taxon>organismal metagenomes</taxon>
    </lineage>
</organism>
<dbReference type="NCBIfam" id="TIGR01499">
    <property type="entry name" value="folC"/>
    <property type="match status" value="1"/>
</dbReference>
<comment type="cofactor">
    <cofactor evidence="1">
        <name>Mg(2+)</name>
        <dbReference type="ChEBI" id="CHEBI:18420"/>
    </cofactor>
</comment>
<name>A0A5J4QHU6_9ZZZZ</name>
<dbReference type="Gene3D" id="3.90.190.20">
    <property type="entry name" value="Mur ligase, C-terminal domain"/>
    <property type="match status" value="1"/>
</dbReference>
<dbReference type="PANTHER" id="PTHR11136">
    <property type="entry name" value="FOLYLPOLYGLUTAMATE SYNTHASE-RELATED"/>
    <property type="match status" value="1"/>
</dbReference>
<evidence type="ECO:0000256" key="9">
    <source>
        <dbReference type="ARBA" id="ARBA00047493"/>
    </source>
</evidence>
<keyword evidence="7" id="KW-0067">ATP-binding</keyword>
<evidence type="ECO:0000256" key="7">
    <source>
        <dbReference type="ARBA" id="ARBA00022840"/>
    </source>
</evidence>
<dbReference type="InterPro" id="IPR036615">
    <property type="entry name" value="Mur_ligase_C_dom_sf"/>
</dbReference>
<evidence type="ECO:0000256" key="8">
    <source>
        <dbReference type="ARBA" id="ARBA00022842"/>
    </source>
</evidence>
<dbReference type="EMBL" id="SNRY01003567">
    <property type="protein sequence ID" value="KAA6320508.1"/>
    <property type="molecule type" value="Genomic_DNA"/>
</dbReference>
<dbReference type="PROSITE" id="PS01012">
    <property type="entry name" value="FOLYLPOLYGLU_SYNT_2"/>
    <property type="match status" value="1"/>
</dbReference>
<evidence type="ECO:0000256" key="2">
    <source>
        <dbReference type="ARBA" id="ARBA00008276"/>
    </source>
</evidence>
<dbReference type="Pfam" id="PF08245">
    <property type="entry name" value="Mur_ligase_M"/>
    <property type="match status" value="1"/>
</dbReference>